<name>A0A8T0F1Q7_ARGBR</name>
<feature type="region of interest" description="Disordered" evidence="1">
    <location>
        <begin position="1"/>
        <end position="42"/>
    </location>
</feature>
<feature type="region of interest" description="Disordered" evidence="1">
    <location>
        <begin position="71"/>
        <end position="104"/>
    </location>
</feature>
<gene>
    <name evidence="2" type="ORF">HNY73_010659</name>
</gene>
<evidence type="ECO:0000256" key="1">
    <source>
        <dbReference type="SAM" id="MobiDB-lite"/>
    </source>
</evidence>
<accession>A0A8T0F1Q7</accession>
<evidence type="ECO:0000313" key="2">
    <source>
        <dbReference type="EMBL" id="KAF8785064.1"/>
    </source>
</evidence>
<dbReference type="Proteomes" id="UP000807504">
    <property type="component" value="Unassembled WGS sequence"/>
</dbReference>
<organism evidence="2 3">
    <name type="scientific">Argiope bruennichi</name>
    <name type="common">Wasp spider</name>
    <name type="synonym">Aranea bruennichi</name>
    <dbReference type="NCBI Taxonomy" id="94029"/>
    <lineage>
        <taxon>Eukaryota</taxon>
        <taxon>Metazoa</taxon>
        <taxon>Ecdysozoa</taxon>
        <taxon>Arthropoda</taxon>
        <taxon>Chelicerata</taxon>
        <taxon>Arachnida</taxon>
        <taxon>Araneae</taxon>
        <taxon>Araneomorphae</taxon>
        <taxon>Entelegynae</taxon>
        <taxon>Araneoidea</taxon>
        <taxon>Araneidae</taxon>
        <taxon>Argiope</taxon>
    </lineage>
</organism>
<sequence length="104" mass="11777">MSQRDGTGKNPGPESASSERHSGASSRRSVRQPSGKQRESWAEKCATEQSFEAVSSLNDWKFLKSFSSLKRHQWRGDEEQRPPKYLRGQSLGAPFAMESKYVQQ</sequence>
<reference evidence="2" key="1">
    <citation type="journal article" date="2020" name="bioRxiv">
        <title>Chromosome-level reference genome of the European wasp spider Argiope bruennichi: a resource for studies on range expansion and evolutionary adaptation.</title>
        <authorList>
            <person name="Sheffer M.M."/>
            <person name="Hoppe A."/>
            <person name="Krehenwinkel H."/>
            <person name="Uhl G."/>
            <person name="Kuss A.W."/>
            <person name="Jensen L."/>
            <person name="Jensen C."/>
            <person name="Gillespie R.G."/>
            <person name="Hoff K.J."/>
            <person name="Prost S."/>
        </authorList>
    </citation>
    <scope>NUCLEOTIDE SEQUENCE</scope>
</reference>
<reference evidence="2" key="2">
    <citation type="submission" date="2020-06" db="EMBL/GenBank/DDBJ databases">
        <authorList>
            <person name="Sheffer M."/>
        </authorList>
    </citation>
    <scope>NUCLEOTIDE SEQUENCE</scope>
</reference>
<protein>
    <submittedName>
        <fullName evidence="2">Uncharacterized protein</fullName>
    </submittedName>
</protein>
<dbReference type="EMBL" id="JABXBU010000030">
    <property type="protein sequence ID" value="KAF8785064.1"/>
    <property type="molecule type" value="Genomic_DNA"/>
</dbReference>
<evidence type="ECO:0000313" key="3">
    <source>
        <dbReference type="Proteomes" id="UP000807504"/>
    </source>
</evidence>
<comment type="caution">
    <text evidence="2">The sequence shown here is derived from an EMBL/GenBank/DDBJ whole genome shotgun (WGS) entry which is preliminary data.</text>
</comment>
<proteinExistence type="predicted"/>
<keyword evidence="3" id="KW-1185">Reference proteome</keyword>
<dbReference type="AlphaFoldDB" id="A0A8T0F1Q7"/>